<gene>
    <name evidence="1" type="ORF">PR048_021456</name>
</gene>
<keyword evidence="2" id="KW-1185">Reference proteome</keyword>
<evidence type="ECO:0000313" key="1">
    <source>
        <dbReference type="EMBL" id="KAJ8877004.1"/>
    </source>
</evidence>
<comment type="caution">
    <text evidence="1">The sequence shown here is derived from an EMBL/GenBank/DDBJ whole genome shotgun (WGS) entry which is preliminary data.</text>
</comment>
<dbReference type="Proteomes" id="UP001159363">
    <property type="component" value="Chromosome 7"/>
</dbReference>
<dbReference type="EMBL" id="JARBHB010000008">
    <property type="protein sequence ID" value="KAJ8877004.1"/>
    <property type="molecule type" value="Genomic_DNA"/>
</dbReference>
<sequence length="145" mass="16183">MNNNGPNFHGLENVIDVGVPMTKHIGERCPVITERCRGSGADITVISDTISRFIEDNSVGHEKETENSNLVRPCSTPINILGKRKTTLTWRGIQVTQKVYIVKDLNEPILGRPAVEALGMLRWIKEVGHVHESKPREKYPTLSEG</sequence>
<organism evidence="1 2">
    <name type="scientific">Dryococelus australis</name>
    <dbReference type="NCBI Taxonomy" id="614101"/>
    <lineage>
        <taxon>Eukaryota</taxon>
        <taxon>Metazoa</taxon>
        <taxon>Ecdysozoa</taxon>
        <taxon>Arthropoda</taxon>
        <taxon>Hexapoda</taxon>
        <taxon>Insecta</taxon>
        <taxon>Pterygota</taxon>
        <taxon>Neoptera</taxon>
        <taxon>Polyneoptera</taxon>
        <taxon>Phasmatodea</taxon>
        <taxon>Verophasmatodea</taxon>
        <taxon>Anareolatae</taxon>
        <taxon>Phasmatidae</taxon>
        <taxon>Eurycanthinae</taxon>
        <taxon>Dryococelus</taxon>
    </lineage>
</organism>
<accession>A0ABQ9GYB0</accession>
<protein>
    <submittedName>
        <fullName evidence="1">Uncharacterized protein</fullName>
    </submittedName>
</protein>
<reference evidence="1 2" key="1">
    <citation type="submission" date="2023-02" db="EMBL/GenBank/DDBJ databases">
        <title>LHISI_Scaffold_Assembly.</title>
        <authorList>
            <person name="Stuart O.P."/>
            <person name="Cleave R."/>
            <person name="Magrath M.J.L."/>
            <person name="Mikheyev A.S."/>
        </authorList>
    </citation>
    <scope>NUCLEOTIDE SEQUENCE [LARGE SCALE GENOMIC DNA]</scope>
    <source>
        <strain evidence="1">Daus_M_001</strain>
        <tissue evidence="1">Leg muscle</tissue>
    </source>
</reference>
<name>A0ABQ9GYB0_9NEOP</name>
<proteinExistence type="predicted"/>
<evidence type="ECO:0000313" key="2">
    <source>
        <dbReference type="Proteomes" id="UP001159363"/>
    </source>
</evidence>